<evidence type="ECO:0000259" key="3">
    <source>
        <dbReference type="PROSITE" id="PS50102"/>
    </source>
</evidence>
<dbReference type="InterPro" id="IPR000504">
    <property type="entry name" value="RRM_dom"/>
</dbReference>
<feature type="region of interest" description="Disordered" evidence="2">
    <location>
        <begin position="1"/>
        <end position="20"/>
    </location>
</feature>
<gene>
    <name evidence="4" type="ORF">V6N12_065436</name>
</gene>
<dbReference type="Pfam" id="PF00076">
    <property type="entry name" value="RRM_1"/>
    <property type="match status" value="1"/>
</dbReference>
<name>A0ABR2G9Q9_9ROSI</name>
<dbReference type="PROSITE" id="PS50102">
    <property type="entry name" value="RRM"/>
    <property type="match status" value="1"/>
</dbReference>
<evidence type="ECO:0000256" key="1">
    <source>
        <dbReference type="PROSITE-ProRule" id="PRU00176"/>
    </source>
</evidence>
<proteinExistence type="predicted"/>
<dbReference type="CDD" id="cd00590">
    <property type="entry name" value="RRM_SF"/>
    <property type="match status" value="1"/>
</dbReference>
<dbReference type="SUPFAM" id="SSF54928">
    <property type="entry name" value="RNA-binding domain, RBD"/>
    <property type="match status" value="1"/>
</dbReference>
<dbReference type="EMBL" id="JBBPBM010000002">
    <property type="protein sequence ID" value="KAK8596959.1"/>
    <property type="molecule type" value="Genomic_DNA"/>
</dbReference>
<organism evidence="4 5">
    <name type="scientific">Hibiscus sabdariffa</name>
    <name type="common">roselle</name>
    <dbReference type="NCBI Taxonomy" id="183260"/>
    <lineage>
        <taxon>Eukaryota</taxon>
        <taxon>Viridiplantae</taxon>
        <taxon>Streptophyta</taxon>
        <taxon>Embryophyta</taxon>
        <taxon>Tracheophyta</taxon>
        <taxon>Spermatophyta</taxon>
        <taxon>Magnoliopsida</taxon>
        <taxon>eudicotyledons</taxon>
        <taxon>Gunneridae</taxon>
        <taxon>Pentapetalae</taxon>
        <taxon>rosids</taxon>
        <taxon>malvids</taxon>
        <taxon>Malvales</taxon>
        <taxon>Malvaceae</taxon>
        <taxon>Malvoideae</taxon>
        <taxon>Hibiscus</taxon>
    </lineage>
</organism>
<dbReference type="InterPro" id="IPR012677">
    <property type="entry name" value="Nucleotide-bd_a/b_plait_sf"/>
</dbReference>
<dbReference type="Gene3D" id="3.30.70.330">
    <property type="match status" value="1"/>
</dbReference>
<accession>A0ABR2G9Q9</accession>
<evidence type="ECO:0000313" key="4">
    <source>
        <dbReference type="EMBL" id="KAK8596959.1"/>
    </source>
</evidence>
<evidence type="ECO:0000313" key="5">
    <source>
        <dbReference type="Proteomes" id="UP001472677"/>
    </source>
</evidence>
<sequence length="549" mass="61832">MKFRSYVGEEKKENGRNNAGEWKRATNKRLGVTIFVEFVSKTIHRAALMEAFSEYGRVLDVYIAYYNKKRYSRKYTIAFVRFARWEDAARVVVRGNNRRMDGFHVKVYFDKKYQESCGKGMVSSCRSQQELASTIKYNSKVVNGRSFKDALLGITIPEETGGMPPKKAYGEDPIKLHIAFSPSESEWLKNSFVGQEKGMYSAEIVQEALKQSLTDSWFDDIDTVDNFLAKKKLKIWINIKGLPMAAWHATVIESIASKWGRVISIDADTLERNKFDYARVLLGVSSITDVPKEATVVLNGDKFFIRMSSSEFEDNRCWINGGSSVDSMDEEDSCRFEDLPRKFNEVEVEVSLVNGNIETDPKKLCTVGSPWAMENSGGTKLKDSKPQEVLETNEPKAVDHWNDVPIADGSNLSVPSSGFSESMGPVVDNETGLFTIKPRVLKNTQMISPCLLRPKEVKTKSQKALSYIALTQSGSKVIRAPQNYSSPKSTTIEVNVSASEGVAVKEDELEIEAAKCLEVCNVSGLYFKATNEEVQRRFKIMGKRDRSHR</sequence>
<dbReference type="Proteomes" id="UP001472677">
    <property type="component" value="Unassembled WGS sequence"/>
</dbReference>
<evidence type="ECO:0000256" key="2">
    <source>
        <dbReference type="SAM" id="MobiDB-lite"/>
    </source>
</evidence>
<comment type="caution">
    <text evidence="4">The sequence shown here is derived from an EMBL/GenBank/DDBJ whole genome shotgun (WGS) entry which is preliminary data.</text>
</comment>
<dbReference type="PANTHER" id="PTHR34427:SF5">
    <property type="entry name" value="DUF4283 DOMAIN-CONTAINING PROTEIN"/>
    <property type="match status" value="1"/>
</dbReference>
<feature type="domain" description="RRM" evidence="3">
    <location>
        <begin position="32"/>
        <end position="112"/>
    </location>
</feature>
<protein>
    <recommendedName>
        <fullName evidence="3">RRM domain-containing protein</fullName>
    </recommendedName>
</protein>
<dbReference type="PANTHER" id="PTHR34427">
    <property type="entry name" value="DUF4283 DOMAIN PROTEIN"/>
    <property type="match status" value="1"/>
</dbReference>
<keyword evidence="5" id="KW-1185">Reference proteome</keyword>
<dbReference type="InterPro" id="IPR035979">
    <property type="entry name" value="RBD_domain_sf"/>
</dbReference>
<reference evidence="4 5" key="1">
    <citation type="journal article" date="2024" name="G3 (Bethesda)">
        <title>Genome assembly of Hibiscus sabdariffa L. provides insights into metabolisms of medicinal natural products.</title>
        <authorList>
            <person name="Kim T."/>
        </authorList>
    </citation>
    <scope>NUCLEOTIDE SEQUENCE [LARGE SCALE GENOMIC DNA]</scope>
    <source>
        <strain evidence="4">TK-2024</strain>
        <tissue evidence="4">Old leaves</tissue>
    </source>
</reference>
<keyword evidence="1" id="KW-0694">RNA-binding</keyword>
<dbReference type="SMART" id="SM00360">
    <property type="entry name" value="RRM"/>
    <property type="match status" value="1"/>
</dbReference>